<evidence type="ECO:0000313" key="1">
    <source>
        <dbReference type="EMBL" id="SHO55115.1"/>
    </source>
</evidence>
<accession>A0A1M7YRA6</accession>
<sequence length="59" mass="7005">MDEVNYTLPKGHNSEYLVPYHKPCPDMITGQSLTEEQRNRNLFLIQKLREKHGLKHAER</sequence>
<name>A0A1M7YRA6_9VIBR</name>
<dbReference type="STRING" id="1117707.VQ7734_00834"/>
<dbReference type="RefSeq" id="WP_143169216.1">
    <property type="nucleotide sequence ID" value="NZ_AP024897.1"/>
</dbReference>
<protein>
    <submittedName>
        <fullName evidence="1">Uncharacterized protein</fullName>
    </submittedName>
</protein>
<proteinExistence type="predicted"/>
<dbReference type="Proteomes" id="UP000184600">
    <property type="component" value="Unassembled WGS sequence"/>
</dbReference>
<evidence type="ECO:0000313" key="2">
    <source>
        <dbReference type="Proteomes" id="UP000184600"/>
    </source>
</evidence>
<dbReference type="EMBL" id="FRFG01000011">
    <property type="protein sequence ID" value="SHO55115.1"/>
    <property type="molecule type" value="Genomic_DNA"/>
</dbReference>
<keyword evidence="2" id="KW-1185">Reference proteome</keyword>
<dbReference type="OrthoDB" id="5829657at2"/>
<dbReference type="AlphaFoldDB" id="A0A1M7YRA6"/>
<organism evidence="1 2">
    <name type="scientific">Vibrio quintilis</name>
    <dbReference type="NCBI Taxonomy" id="1117707"/>
    <lineage>
        <taxon>Bacteria</taxon>
        <taxon>Pseudomonadati</taxon>
        <taxon>Pseudomonadota</taxon>
        <taxon>Gammaproteobacteria</taxon>
        <taxon>Vibrionales</taxon>
        <taxon>Vibrionaceae</taxon>
        <taxon>Vibrio</taxon>
    </lineage>
</organism>
<gene>
    <name evidence="1" type="ORF">VQ7734_00834</name>
</gene>
<reference evidence="2" key="1">
    <citation type="submission" date="2016-12" db="EMBL/GenBank/DDBJ databases">
        <authorList>
            <person name="Rodrigo-Torres L."/>
            <person name="Arahal R.D."/>
            <person name="Lucena T."/>
        </authorList>
    </citation>
    <scope>NUCLEOTIDE SEQUENCE [LARGE SCALE GENOMIC DNA]</scope>
</reference>